<sequence>MHMGMAGAYLGGGSADGSHRASCRLLGASSLSSEQRWIIFVSLVGALKRRRWGRGQEAVVTDSKSRTCLLGKLYGDSMQQTRKGLGS</sequence>
<evidence type="ECO:0000313" key="2">
    <source>
        <dbReference type="Proteomes" id="UP000824782"/>
    </source>
</evidence>
<reference evidence="1" key="1">
    <citation type="thesis" date="2020" institute="ProQuest LLC" country="789 East Eisenhower Parkway, Ann Arbor, MI, USA">
        <title>Comparative Genomics and Chromosome Evolution.</title>
        <authorList>
            <person name="Mudd A.B."/>
        </authorList>
    </citation>
    <scope>NUCLEOTIDE SEQUENCE</scope>
    <source>
        <strain evidence="1">237g6f4</strain>
        <tissue evidence="1">Blood</tissue>
    </source>
</reference>
<accession>A0AAV6ZER6</accession>
<gene>
    <name evidence="1" type="ORF">GDO81_027737</name>
</gene>
<evidence type="ECO:0000313" key="1">
    <source>
        <dbReference type="EMBL" id="KAG8547711.1"/>
    </source>
</evidence>
<comment type="caution">
    <text evidence="1">The sequence shown here is derived from an EMBL/GenBank/DDBJ whole genome shotgun (WGS) entry which is preliminary data.</text>
</comment>
<proteinExistence type="predicted"/>
<keyword evidence="2" id="KW-1185">Reference proteome</keyword>
<name>A0AAV6ZER6_ENGPU</name>
<dbReference type="Proteomes" id="UP000824782">
    <property type="component" value="Unassembled WGS sequence"/>
</dbReference>
<dbReference type="AlphaFoldDB" id="A0AAV6ZER6"/>
<organism evidence="1 2">
    <name type="scientific">Engystomops pustulosus</name>
    <name type="common">Tungara frog</name>
    <name type="synonym">Physalaemus pustulosus</name>
    <dbReference type="NCBI Taxonomy" id="76066"/>
    <lineage>
        <taxon>Eukaryota</taxon>
        <taxon>Metazoa</taxon>
        <taxon>Chordata</taxon>
        <taxon>Craniata</taxon>
        <taxon>Vertebrata</taxon>
        <taxon>Euteleostomi</taxon>
        <taxon>Amphibia</taxon>
        <taxon>Batrachia</taxon>
        <taxon>Anura</taxon>
        <taxon>Neobatrachia</taxon>
        <taxon>Hyloidea</taxon>
        <taxon>Leptodactylidae</taxon>
        <taxon>Leiuperinae</taxon>
        <taxon>Engystomops</taxon>
    </lineage>
</organism>
<protein>
    <submittedName>
        <fullName evidence="1">Uncharacterized protein</fullName>
    </submittedName>
</protein>
<dbReference type="EMBL" id="WNYA01000641">
    <property type="protein sequence ID" value="KAG8547711.1"/>
    <property type="molecule type" value="Genomic_DNA"/>
</dbReference>